<evidence type="ECO:0000256" key="6">
    <source>
        <dbReference type="ARBA" id="ARBA00023136"/>
    </source>
</evidence>
<reference evidence="12" key="1">
    <citation type="submission" date="2022-01" db="EMBL/GenBank/DDBJ databases">
        <authorList>
            <person name="King R."/>
        </authorList>
    </citation>
    <scope>NUCLEOTIDE SEQUENCE</scope>
</reference>
<dbReference type="Proteomes" id="UP001153712">
    <property type="component" value="Chromosome 2"/>
</dbReference>
<evidence type="ECO:0000256" key="7">
    <source>
        <dbReference type="ARBA" id="ARBA00023170"/>
    </source>
</evidence>
<name>A0A9N9XLR4_PHYSR</name>
<keyword evidence="5" id="KW-0297">G-protein coupled receptor</keyword>
<gene>
    <name evidence="12" type="ORF">PHYEVI_LOCUS5312</name>
</gene>
<organism evidence="12 13">
    <name type="scientific">Phyllotreta striolata</name>
    <name type="common">Striped flea beetle</name>
    <name type="synonym">Crioceris striolata</name>
    <dbReference type="NCBI Taxonomy" id="444603"/>
    <lineage>
        <taxon>Eukaryota</taxon>
        <taxon>Metazoa</taxon>
        <taxon>Ecdysozoa</taxon>
        <taxon>Arthropoda</taxon>
        <taxon>Hexapoda</taxon>
        <taxon>Insecta</taxon>
        <taxon>Pterygota</taxon>
        <taxon>Neoptera</taxon>
        <taxon>Endopterygota</taxon>
        <taxon>Coleoptera</taxon>
        <taxon>Polyphaga</taxon>
        <taxon>Cucujiformia</taxon>
        <taxon>Chrysomeloidea</taxon>
        <taxon>Chrysomelidae</taxon>
        <taxon>Galerucinae</taxon>
        <taxon>Alticini</taxon>
        <taxon>Phyllotreta</taxon>
    </lineage>
</organism>
<feature type="region of interest" description="Disordered" evidence="9">
    <location>
        <begin position="268"/>
        <end position="292"/>
    </location>
</feature>
<evidence type="ECO:0000256" key="8">
    <source>
        <dbReference type="ARBA" id="ARBA00023224"/>
    </source>
</evidence>
<dbReference type="OrthoDB" id="5975336at2759"/>
<dbReference type="PRINTS" id="PR00237">
    <property type="entry name" value="GPCRRHODOPSN"/>
</dbReference>
<dbReference type="Gene3D" id="1.20.1070.10">
    <property type="entry name" value="Rhodopsin 7-helix transmembrane proteins"/>
    <property type="match status" value="1"/>
</dbReference>
<evidence type="ECO:0000313" key="12">
    <source>
        <dbReference type="EMBL" id="CAG9858925.1"/>
    </source>
</evidence>
<feature type="transmembrane region" description="Helical" evidence="10">
    <location>
        <begin position="160"/>
        <end position="179"/>
    </location>
</feature>
<dbReference type="AlphaFoldDB" id="A0A9N9XLR4"/>
<evidence type="ECO:0000256" key="9">
    <source>
        <dbReference type="SAM" id="MobiDB-lite"/>
    </source>
</evidence>
<comment type="similarity">
    <text evidence="2">Belongs to the G-protein coupled receptor 1 family.</text>
</comment>
<dbReference type="PANTHER" id="PTHR24238:SF69">
    <property type="entry name" value="G-PROTEIN COUPLED RECEPTOR 165"/>
    <property type="match status" value="1"/>
</dbReference>
<dbReference type="SUPFAM" id="SSF81321">
    <property type="entry name" value="Family A G protein-coupled receptor-like"/>
    <property type="match status" value="1"/>
</dbReference>
<feature type="transmembrane region" description="Helical" evidence="10">
    <location>
        <begin position="355"/>
        <end position="378"/>
    </location>
</feature>
<proteinExistence type="inferred from homology"/>
<keyword evidence="7" id="KW-0675">Receptor</keyword>
<dbReference type="InterPro" id="IPR017452">
    <property type="entry name" value="GPCR_Rhodpsn_7TM"/>
</dbReference>
<feature type="transmembrane region" description="Helical" evidence="10">
    <location>
        <begin position="53"/>
        <end position="75"/>
    </location>
</feature>
<accession>A0A9N9XLR4</accession>
<protein>
    <recommendedName>
        <fullName evidence="11">G-protein coupled receptors family 1 profile domain-containing protein</fullName>
    </recommendedName>
</protein>
<feature type="domain" description="G-protein coupled receptors family 1 profile" evidence="11">
    <location>
        <begin position="66"/>
        <end position="375"/>
    </location>
</feature>
<comment type="subcellular location">
    <subcellularLocation>
        <location evidence="1">Membrane</location>
        <topology evidence="1">Multi-pass membrane protein</topology>
    </subcellularLocation>
</comment>
<evidence type="ECO:0000259" key="11">
    <source>
        <dbReference type="PROSITE" id="PS50262"/>
    </source>
</evidence>
<evidence type="ECO:0000256" key="10">
    <source>
        <dbReference type="SAM" id="Phobius"/>
    </source>
</evidence>
<keyword evidence="3 10" id="KW-0812">Transmembrane</keyword>
<feature type="transmembrane region" description="Helical" evidence="10">
    <location>
        <begin position="215"/>
        <end position="236"/>
    </location>
</feature>
<dbReference type="EMBL" id="OU900095">
    <property type="protein sequence ID" value="CAG9858925.1"/>
    <property type="molecule type" value="Genomic_DNA"/>
</dbReference>
<dbReference type="Pfam" id="PF00001">
    <property type="entry name" value="7tm_1"/>
    <property type="match status" value="1"/>
</dbReference>
<dbReference type="InterPro" id="IPR000276">
    <property type="entry name" value="GPCR_Rhodpsn"/>
</dbReference>
<dbReference type="PANTHER" id="PTHR24238">
    <property type="entry name" value="G-PROTEIN COUPLED RECEPTOR"/>
    <property type="match status" value="1"/>
</dbReference>
<evidence type="ECO:0000256" key="3">
    <source>
        <dbReference type="ARBA" id="ARBA00022692"/>
    </source>
</evidence>
<dbReference type="PROSITE" id="PS50262">
    <property type="entry name" value="G_PROTEIN_RECEP_F1_2"/>
    <property type="match status" value="1"/>
</dbReference>
<evidence type="ECO:0000313" key="13">
    <source>
        <dbReference type="Proteomes" id="UP001153712"/>
    </source>
</evidence>
<keyword evidence="6 10" id="KW-0472">Membrane</keyword>
<keyword evidence="8" id="KW-0807">Transducer</keyword>
<evidence type="ECO:0000256" key="4">
    <source>
        <dbReference type="ARBA" id="ARBA00022989"/>
    </source>
</evidence>
<keyword evidence="13" id="KW-1185">Reference proteome</keyword>
<feature type="transmembrane region" description="Helical" evidence="10">
    <location>
        <begin position="318"/>
        <end position="335"/>
    </location>
</feature>
<evidence type="ECO:0000256" key="2">
    <source>
        <dbReference type="ARBA" id="ARBA00010663"/>
    </source>
</evidence>
<keyword evidence="4 10" id="KW-1133">Transmembrane helix</keyword>
<dbReference type="GO" id="GO:0005886">
    <property type="term" value="C:plasma membrane"/>
    <property type="evidence" value="ECO:0007669"/>
    <property type="project" value="TreeGrafter"/>
</dbReference>
<evidence type="ECO:0000256" key="1">
    <source>
        <dbReference type="ARBA" id="ARBA00004141"/>
    </source>
</evidence>
<dbReference type="GO" id="GO:0008188">
    <property type="term" value="F:neuropeptide receptor activity"/>
    <property type="evidence" value="ECO:0007669"/>
    <property type="project" value="TreeGrafter"/>
</dbReference>
<sequence length="440" mass="51037">MEKEINSTDPLDHMPEEVWRALAPLVAGVNASEVDLCKPRLKEVFFNYYGLVYFFYGILVCYGFLCNSFIFYIIIKKKLYNDPLYSFLLNNAISDIVKCCVVVPLSLYVLMIRNWVLGELLCTFLPMIQDIPQHVSTLTFVIMAWDRFRFIKKPYRQRLPAFVCNFALWLTSMCLVLPYSKYIMYIDLGQVYQKLPAVQCVGFCTVNLLYDISEYVRGIFVTMFIAPFTIIFCFYYRISTELAKQNPVPAIKYEASTRSTKAKADTLTAGLSESSRSDHDRSSQYSHRSLQGSDRGRTYYEFREPRLNVIKERRTQKFLTAIVVIYGICLTPLMVMKVVRISITETKENLRYLDVLYILLVWFAFLPTCVTPALLLVWRLGRKPLERERFIPLNERNTRLSGDTVTTLTGTPASNRFTRSRYSEETFIDTNGSQQDLPST</sequence>
<evidence type="ECO:0000256" key="5">
    <source>
        <dbReference type="ARBA" id="ARBA00023040"/>
    </source>
</evidence>